<feature type="compositionally biased region" description="Polar residues" evidence="1">
    <location>
        <begin position="1"/>
        <end position="10"/>
    </location>
</feature>
<sequence>MSSSIPQNEPGTDVADQKPVERAKPESPPKSPPEDGQADKEAS</sequence>
<accession>A0A158G7B8</accession>
<gene>
    <name evidence="2" type="ORF">AWB66_01628</name>
</gene>
<keyword evidence="3" id="KW-1185">Reference proteome</keyword>
<protein>
    <submittedName>
        <fullName evidence="2">Uncharacterized protein</fullName>
    </submittedName>
</protein>
<dbReference type="EMBL" id="FCNZ02000005">
    <property type="protein sequence ID" value="SAL27942.1"/>
    <property type="molecule type" value="Genomic_DNA"/>
</dbReference>
<evidence type="ECO:0000313" key="2">
    <source>
        <dbReference type="EMBL" id="SAL27942.1"/>
    </source>
</evidence>
<name>A0A158G7B8_9BURK</name>
<evidence type="ECO:0000256" key="1">
    <source>
        <dbReference type="SAM" id="MobiDB-lite"/>
    </source>
</evidence>
<feature type="region of interest" description="Disordered" evidence="1">
    <location>
        <begin position="1"/>
        <end position="43"/>
    </location>
</feature>
<evidence type="ECO:0000313" key="3">
    <source>
        <dbReference type="Proteomes" id="UP000054717"/>
    </source>
</evidence>
<reference evidence="2" key="1">
    <citation type="submission" date="2016-01" db="EMBL/GenBank/DDBJ databases">
        <authorList>
            <person name="Peeters Charlotte."/>
        </authorList>
    </citation>
    <scope>NUCLEOTIDE SEQUENCE</scope>
    <source>
        <strain evidence="2">LMG 22936</strain>
    </source>
</reference>
<dbReference type="Proteomes" id="UP000054717">
    <property type="component" value="Unassembled WGS sequence"/>
</dbReference>
<feature type="compositionally biased region" description="Basic and acidic residues" evidence="1">
    <location>
        <begin position="15"/>
        <end position="27"/>
    </location>
</feature>
<dbReference type="AlphaFoldDB" id="A0A158G7B8"/>
<comment type="caution">
    <text evidence="2">The sequence shown here is derived from an EMBL/GenBank/DDBJ whole genome shotgun (WGS) entry which is preliminary data.</text>
</comment>
<proteinExistence type="predicted"/>
<organism evidence="2 3">
    <name type="scientific">Caballeronia telluris</name>
    <dbReference type="NCBI Taxonomy" id="326475"/>
    <lineage>
        <taxon>Bacteria</taxon>
        <taxon>Pseudomonadati</taxon>
        <taxon>Pseudomonadota</taxon>
        <taxon>Betaproteobacteria</taxon>
        <taxon>Burkholderiales</taxon>
        <taxon>Burkholderiaceae</taxon>
        <taxon>Caballeronia</taxon>
    </lineage>
</organism>